<evidence type="ECO:0000313" key="1">
    <source>
        <dbReference type="EMBL" id="QXH54220.1"/>
    </source>
</evidence>
<reference evidence="1" key="1">
    <citation type="journal article" date="2021" name="Microorganisms">
        <title>The Ever-Expanding Pseudomonas Genus: Description of 43 New Species and Partition of the Pseudomonas putida Group.</title>
        <authorList>
            <person name="Girard L."/>
            <person name="Lood C."/>
            <person name="Hofte M."/>
            <person name="Vandamme P."/>
            <person name="Rokni-Zadeh H."/>
            <person name="van Noort V."/>
            <person name="Lavigne R."/>
            <person name="De Mot R."/>
        </authorList>
    </citation>
    <scope>NUCLEOTIDE SEQUENCE</scope>
    <source>
        <strain evidence="1">COW40</strain>
    </source>
</reference>
<name>A0ABX8NEA4_9PSED</name>
<dbReference type="EMBL" id="CP077076">
    <property type="protein sequence ID" value="QXH54220.1"/>
    <property type="molecule type" value="Genomic_DNA"/>
</dbReference>
<protein>
    <recommendedName>
        <fullName evidence="3">GDSL-like Lipase/Acylhydrolase family protein</fullName>
    </recommendedName>
</protein>
<gene>
    <name evidence="1" type="ORF">KSS94_15725</name>
</gene>
<dbReference type="Proteomes" id="UP001046350">
    <property type="component" value="Chromosome"/>
</dbReference>
<accession>A0ABX8NEA4</accession>
<evidence type="ECO:0000313" key="2">
    <source>
        <dbReference type="Proteomes" id="UP001046350"/>
    </source>
</evidence>
<organism evidence="1 2">
    <name type="scientific">Pseudomonas fakonensis</name>
    <dbReference type="NCBI Taxonomy" id="2842355"/>
    <lineage>
        <taxon>Bacteria</taxon>
        <taxon>Pseudomonadati</taxon>
        <taxon>Pseudomonadota</taxon>
        <taxon>Gammaproteobacteria</taxon>
        <taxon>Pseudomonadales</taxon>
        <taxon>Pseudomonadaceae</taxon>
        <taxon>Pseudomonas</taxon>
    </lineage>
</organism>
<keyword evidence="2" id="KW-1185">Reference proteome</keyword>
<evidence type="ECO:0008006" key="3">
    <source>
        <dbReference type="Google" id="ProtNLM"/>
    </source>
</evidence>
<proteinExistence type="predicted"/>
<sequence>MHSVGTAFPLQLDYQRFLQLGSRRAPQTLYVHERGYRSGTINTDALGMRYSYLAGKRHSLAERGSSARVNLLVGGSCALGIGASSDEHTVASCLSALTGEVWLTLAGCGLSATQELLMFLTHQHRLGQVGHVVVLSGLNTLAQDTLADLLAGSQDPHRAQAYQAFLNRFNEGVQAAAEPRQDSLWRRLADALAPRQAQAWPTLDTLPAPDKRLAVAADCIGRTLCQWERLLANSHTSLTFILQPLLPWCRDVVPASEQQMLQGLQQQPSNFDRLLDATFERQLHPAFFRRLKSQADPVPCYDMNGMLSSSPVFAEHLFVDRLHFNDLGNNALAKVITAKLGLAQDKYAVARSTPARLA</sequence>